<evidence type="ECO:0000313" key="6">
    <source>
        <dbReference type="Proteomes" id="UP000307706"/>
    </source>
</evidence>
<dbReference type="AlphaFoldDB" id="A0A5S3XQM8"/>
<dbReference type="PANTHER" id="PTHR11487">
    <property type="entry name" value="THIOESTERASE"/>
    <property type="match status" value="1"/>
</dbReference>
<dbReference type="Pfam" id="PF00975">
    <property type="entry name" value="Thioesterase"/>
    <property type="match status" value="1"/>
</dbReference>
<sequence>MSQWYVTPKQRLNADVKLICFPYAGGGVAVYHSWADILPDNIELSIVQLPGRGSHFAATPIDNMEKLITLLYPEIEHMLTMDYVIFGHSLGSRVGFEVARKAVNSGLQAPRHFFASGSGAPDIGCFEKSIHSLPQLEFFAELRQMNGTPAEVLDNVELMKMVEPTLRADFQIAEQYQYKGKDIIPCDVSILYGVEDSIETNSLLNWSYYFESCSLKPFSGDHFFVESERGAVIEHVCDVLDWIGYQGDQEVKRVS</sequence>
<dbReference type="EMBL" id="PNCK01000026">
    <property type="protein sequence ID" value="TMP43891.1"/>
    <property type="molecule type" value="Genomic_DNA"/>
</dbReference>
<evidence type="ECO:0000259" key="2">
    <source>
        <dbReference type="Pfam" id="PF00975"/>
    </source>
</evidence>
<dbReference type="SUPFAM" id="SSF53474">
    <property type="entry name" value="alpha/beta-Hydrolases"/>
    <property type="match status" value="1"/>
</dbReference>
<dbReference type="EMBL" id="PNCL01000056">
    <property type="protein sequence ID" value="TMP58550.1"/>
    <property type="molecule type" value="Genomic_DNA"/>
</dbReference>
<comment type="caution">
    <text evidence="4">The sequence shown here is derived from an EMBL/GenBank/DDBJ whole genome shotgun (WGS) entry which is preliminary data.</text>
</comment>
<dbReference type="OrthoDB" id="8480037at2"/>
<dbReference type="GO" id="GO:0008610">
    <property type="term" value="P:lipid biosynthetic process"/>
    <property type="evidence" value="ECO:0007669"/>
    <property type="project" value="TreeGrafter"/>
</dbReference>
<dbReference type="Proteomes" id="UP000307706">
    <property type="component" value="Unassembled WGS sequence"/>
</dbReference>
<protein>
    <submittedName>
        <fullName evidence="4">Thioesterase</fullName>
    </submittedName>
</protein>
<dbReference type="PANTHER" id="PTHR11487:SF0">
    <property type="entry name" value="S-ACYL FATTY ACID SYNTHASE THIOESTERASE, MEDIUM CHAIN"/>
    <property type="match status" value="1"/>
</dbReference>
<dbReference type="InterPro" id="IPR029058">
    <property type="entry name" value="AB_hydrolase_fold"/>
</dbReference>
<proteinExistence type="inferred from homology"/>
<dbReference type="InterPro" id="IPR012223">
    <property type="entry name" value="TEII"/>
</dbReference>
<reference evidence="4 6" key="1">
    <citation type="submission" date="2017-12" db="EMBL/GenBank/DDBJ databases">
        <authorList>
            <person name="Paulsen S."/>
            <person name="Gram L.K."/>
        </authorList>
    </citation>
    <scope>NUCLEOTIDE SEQUENCE [LARGE SCALE GENOMIC DNA]</scope>
    <source>
        <strain evidence="4 6">S2231</strain>
        <strain evidence="3">S2233</strain>
    </source>
</reference>
<comment type="similarity">
    <text evidence="1">Belongs to the thioesterase family.</text>
</comment>
<keyword evidence="5" id="KW-1185">Reference proteome</keyword>
<dbReference type="InterPro" id="IPR001031">
    <property type="entry name" value="Thioesterase"/>
</dbReference>
<evidence type="ECO:0000256" key="1">
    <source>
        <dbReference type="ARBA" id="ARBA00007169"/>
    </source>
</evidence>
<reference evidence="4" key="3">
    <citation type="submission" date="2019-09" db="EMBL/GenBank/DDBJ databases">
        <title>Co-occurence of chitin degradation, pigmentation and bioactivity in marine Pseudoalteromonas.</title>
        <authorList>
            <person name="Sonnenschein E.C."/>
            <person name="Bech P.K."/>
        </authorList>
    </citation>
    <scope>NUCLEOTIDE SEQUENCE</scope>
    <source>
        <strain evidence="4">S2231</strain>
    </source>
</reference>
<feature type="domain" description="Thioesterase" evidence="2">
    <location>
        <begin position="17"/>
        <end position="236"/>
    </location>
</feature>
<dbReference type="Gene3D" id="3.40.50.1820">
    <property type="entry name" value="alpha/beta hydrolase"/>
    <property type="match status" value="1"/>
</dbReference>
<name>A0A5S3XQM8_9GAMM</name>
<organism evidence="4 6">
    <name type="scientific">Pseudoalteromonas citrea</name>
    <dbReference type="NCBI Taxonomy" id="43655"/>
    <lineage>
        <taxon>Bacteria</taxon>
        <taxon>Pseudomonadati</taxon>
        <taxon>Pseudomonadota</taxon>
        <taxon>Gammaproteobacteria</taxon>
        <taxon>Alteromonadales</taxon>
        <taxon>Pseudoalteromonadaceae</taxon>
        <taxon>Pseudoalteromonas</taxon>
    </lineage>
</organism>
<dbReference type="Proteomes" id="UP000305730">
    <property type="component" value="Unassembled WGS sequence"/>
</dbReference>
<evidence type="ECO:0000313" key="5">
    <source>
        <dbReference type="Proteomes" id="UP000305730"/>
    </source>
</evidence>
<gene>
    <name evidence="4" type="ORF">CWB96_11785</name>
    <name evidence="3" type="ORF">CWB97_07705</name>
</gene>
<dbReference type="RefSeq" id="WP_138596263.1">
    <property type="nucleotide sequence ID" value="NZ_PNCK01000026.1"/>
</dbReference>
<accession>A0A5S3XQM8</accession>
<reference evidence="5 6" key="2">
    <citation type="submission" date="2019-06" db="EMBL/GenBank/DDBJ databases">
        <title>Co-occurence of chitin degradation, pigmentation and bioactivity in marine Pseudoalteromonas.</title>
        <authorList>
            <person name="Sonnenschein E.C."/>
            <person name="Bech P.K."/>
        </authorList>
    </citation>
    <scope>NUCLEOTIDE SEQUENCE [LARGE SCALE GENOMIC DNA]</scope>
    <source>
        <strain evidence="6">S2231</strain>
        <strain evidence="3 5">S2233</strain>
    </source>
</reference>
<evidence type="ECO:0000313" key="3">
    <source>
        <dbReference type="EMBL" id="TMP43891.1"/>
    </source>
</evidence>
<evidence type="ECO:0000313" key="4">
    <source>
        <dbReference type="EMBL" id="TMP58550.1"/>
    </source>
</evidence>